<keyword evidence="6" id="KW-0198">Cysteine biosynthesis</keyword>
<evidence type="ECO:0000256" key="1">
    <source>
        <dbReference type="ARBA" id="ARBA00001933"/>
    </source>
</evidence>
<dbReference type="FunFam" id="3.40.50.1100:FF:000118">
    <property type="entry name" value="Related to CYS4-cystathionine beta-synthase"/>
    <property type="match status" value="1"/>
</dbReference>
<keyword evidence="3" id="KW-0028">Amino-acid biosynthesis</keyword>
<dbReference type="GO" id="GO:0004124">
    <property type="term" value="F:cysteine synthase activity"/>
    <property type="evidence" value="ECO:0007669"/>
    <property type="project" value="InterPro"/>
</dbReference>
<gene>
    <name evidence="8" type="ORF">LCGC14_1923840</name>
</gene>
<dbReference type="GO" id="GO:0006535">
    <property type="term" value="P:cysteine biosynthetic process from serine"/>
    <property type="evidence" value="ECO:0007669"/>
    <property type="project" value="InterPro"/>
</dbReference>
<evidence type="ECO:0000259" key="7">
    <source>
        <dbReference type="Pfam" id="PF00291"/>
    </source>
</evidence>
<name>A0A0F9IMS3_9ZZZZ</name>
<accession>A0A0F9IMS3</accession>
<evidence type="ECO:0000313" key="8">
    <source>
        <dbReference type="EMBL" id="KKL88522.1"/>
    </source>
</evidence>
<dbReference type="CDD" id="cd01561">
    <property type="entry name" value="CBS_like"/>
    <property type="match status" value="1"/>
</dbReference>
<keyword evidence="4" id="KW-0808">Transferase</keyword>
<dbReference type="InterPro" id="IPR005859">
    <property type="entry name" value="CysK"/>
</dbReference>
<dbReference type="NCBIfam" id="TIGR01136">
    <property type="entry name" value="cysKM"/>
    <property type="match status" value="1"/>
</dbReference>
<dbReference type="NCBIfam" id="TIGR01139">
    <property type="entry name" value="cysK"/>
    <property type="match status" value="1"/>
</dbReference>
<dbReference type="Pfam" id="PF00291">
    <property type="entry name" value="PALP"/>
    <property type="match status" value="1"/>
</dbReference>
<comment type="caution">
    <text evidence="8">The sequence shown here is derived from an EMBL/GenBank/DDBJ whole genome shotgun (WGS) entry which is preliminary data.</text>
</comment>
<dbReference type="InterPro" id="IPR001216">
    <property type="entry name" value="P-phosphate_BS"/>
</dbReference>
<evidence type="ECO:0000256" key="4">
    <source>
        <dbReference type="ARBA" id="ARBA00022679"/>
    </source>
</evidence>
<protein>
    <recommendedName>
        <fullName evidence="7">Tryptophan synthase beta chain-like PALP domain-containing protein</fullName>
    </recommendedName>
</protein>
<comment type="similarity">
    <text evidence="2">Belongs to the cysteine synthase/cystathionine beta-synthase family.</text>
</comment>
<dbReference type="InterPro" id="IPR036052">
    <property type="entry name" value="TrpB-like_PALP_sf"/>
</dbReference>
<feature type="domain" description="Tryptophan synthase beta chain-like PALP" evidence="7">
    <location>
        <begin position="40"/>
        <end position="334"/>
    </location>
</feature>
<evidence type="ECO:0000256" key="3">
    <source>
        <dbReference type="ARBA" id="ARBA00022605"/>
    </source>
</evidence>
<dbReference type="FunFam" id="3.40.50.1100:FF:000003">
    <property type="entry name" value="Cystathionine beta-synthase"/>
    <property type="match status" value="1"/>
</dbReference>
<dbReference type="Gene3D" id="3.40.50.1100">
    <property type="match status" value="2"/>
</dbReference>
<comment type="cofactor">
    <cofactor evidence="1">
        <name>pyridoxal 5'-phosphate</name>
        <dbReference type="ChEBI" id="CHEBI:597326"/>
    </cofactor>
</comment>
<organism evidence="8">
    <name type="scientific">marine sediment metagenome</name>
    <dbReference type="NCBI Taxonomy" id="412755"/>
    <lineage>
        <taxon>unclassified sequences</taxon>
        <taxon>metagenomes</taxon>
        <taxon>ecological metagenomes</taxon>
    </lineage>
</organism>
<evidence type="ECO:0000256" key="5">
    <source>
        <dbReference type="ARBA" id="ARBA00022898"/>
    </source>
</evidence>
<proteinExistence type="inferred from homology"/>
<dbReference type="PANTHER" id="PTHR10314">
    <property type="entry name" value="CYSTATHIONINE BETA-SYNTHASE"/>
    <property type="match status" value="1"/>
</dbReference>
<feature type="non-terminal residue" evidence="8">
    <location>
        <position position="345"/>
    </location>
</feature>
<dbReference type="InterPro" id="IPR005856">
    <property type="entry name" value="Cys_synth"/>
</dbReference>
<evidence type="ECO:0000256" key="2">
    <source>
        <dbReference type="ARBA" id="ARBA00007103"/>
    </source>
</evidence>
<dbReference type="InterPro" id="IPR050214">
    <property type="entry name" value="Cys_Synth/Cystath_Beta-Synth"/>
</dbReference>
<sequence length="345" mass="38093">MFMIQTLISKRKPTLKKKPAIKTDFSSLIEKFGNISPDILKTIGWTPIVRLNKITRGINSSIFAKLEFLNPAGSVKDRMALFIIEDAERRGLLKPGGIIVENSSGNTGAALAMIAAAKGYKCIITMPDKMSDEKKNLMKAFGAKVVVTPTDVPPDSPESYYSVAKRIAKETPNSYYPDQYNNSRNIDSHYYTTGPEIWKQTGGNIDYFVAGIGTGGTLSGAGGYLKEKNPEIRIIAVDPEGSVFYDYFKTGKLIKPHVYKVEGIGEDYIVKAVDFDLIDDIIRVHDKESFLMARKLAREEGIFAGGSSGSAVWAAIKIARRIKENKNIVVILPDSGSRYLSKIYN</sequence>
<evidence type="ECO:0000256" key="6">
    <source>
        <dbReference type="ARBA" id="ARBA00023192"/>
    </source>
</evidence>
<dbReference type="PROSITE" id="PS00901">
    <property type="entry name" value="CYS_SYNTHASE"/>
    <property type="match status" value="1"/>
</dbReference>
<dbReference type="EMBL" id="LAZR01020541">
    <property type="protein sequence ID" value="KKL88522.1"/>
    <property type="molecule type" value="Genomic_DNA"/>
</dbReference>
<dbReference type="AlphaFoldDB" id="A0A0F9IMS3"/>
<keyword evidence="5" id="KW-0663">Pyridoxal phosphate</keyword>
<dbReference type="InterPro" id="IPR001926">
    <property type="entry name" value="TrpB-like_PALP"/>
</dbReference>
<reference evidence="8" key="1">
    <citation type="journal article" date="2015" name="Nature">
        <title>Complex archaea that bridge the gap between prokaryotes and eukaryotes.</title>
        <authorList>
            <person name="Spang A."/>
            <person name="Saw J.H."/>
            <person name="Jorgensen S.L."/>
            <person name="Zaremba-Niedzwiedzka K."/>
            <person name="Martijn J."/>
            <person name="Lind A.E."/>
            <person name="van Eijk R."/>
            <person name="Schleper C."/>
            <person name="Guy L."/>
            <person name="Ettema T.J."/>
        </authorList>
    </citation>
    <scope>NUCLEOTIDE SEQUENCE</scope>
</reference>
<dbReference type="SUPFAM" id="SSF53686">
    <property type="entry name" value="Tryptophan synthase beta subunit-like PLP-dependent enzymes"/>
    <property type="match status" value="1"/>
</dbReference>